<keyword evidence="5" id="KW-0808">Transferase</keyword>
<dbReference type="Pfam" id="PF03610">
    <property type="entry name" value="EIIA-man"/>
    <property type="match status" value="1"/>
</dbReference>
<evidence type="ECO:0000256" key="4">
    <source>
        <dbReference type="ARBA" id="ARBA00022597"/>
    </source>
</evidence>
<reference evidence="9 10" key="1">
    <citation type="submission" date="2016-11" db="EMBL/GenBank/DDBJ databases">
        <authorList>
            <person name="Varghese N."/>
            <person name="Submissions S."/>
        </authorList>
    </citation>
    <scope>NUCLEOTIDE SEQUENCE [LARGE SCALE GENOMIC DNA]</scope>
    <source>
        <strain evidence="9 10">DSM 15287</strain>
    </source>
</reference>
<dbReference type="InterPro" id="IPR033887">
    <property type="entry name" value="PTS_IIA_man"/>
</dbReference>
<gene>
    <name evidence="9" type="ORF">SAMN02745170_03476</name>
</gene>
<dbReference type="GO" id="GO:0016020">
    <property type="term" value="C:membrane"/>
    <property type="evidence" value="ECO:0007669"/>
    <property type="project" value="InterPro"/>
</dbReference>
<keyword evidence="3" id="KW-0963">Cytoplasm</keyword>
<dbReference type="OrthoDB" id="6623712at2"/>
<organism evidence="9 10">
    <name type="scientific">Propionispora hippei DSM 15287</name>
    <dbReference type="NCBI Taxonomy" id="1123003"/>
    <lineage>
        <taxon>Bacteria</taxon>
        <taxon>Bacillati</taxon>
        <taxon>Bacillota</taxon>
        <taxon>Negativicutes</taxon>
        <taxon>Selenomonadales</taxon>
        <taxon>Sporomusaceae</taxon>
        <taxon>Propionispora</taxon>
    </lineage>
</organism>
<dbReference type="InterPro" id="IPR051471">
    <property type="entry name" value="Bacterial_PTS_sugar_comp"/>
</dbReference>
<keyword evidence="10" id="KW-1185">Reference proteome</keyword>
<keyword evidence="2" id="KW-0813">Transport</keyword>
<evidence type="ECO:0000256" key="5">
    <source>
        <dbReference type="ARBA" id="ARBA00022679"/>
    </source>
</evidence>
<evidence type="ECO:0000256" key="7">
    <source>
        <dbReference type="ARBA" id="ARBA00022777"/>
    </source>
</evidence>
<dbReference type="GO" id="GO:0009401">
    <property type="term" value="P:phosphoenolpyruvate-dependent sugar phosphotransferase system"/>
    <property type="evidence" value="ECO:0007669"/>
    <property type="project" value="UniProtKB-KW"/>
</dbReference>
<feature type="domain" description="PTS EIIA type-4" evidence="8">
    <location>
        <begin position="5"/>
        <end position="128"/>
    </location>
</feature>
<evidence type="ECO:0000259" key="8">
    <source>
        <dbReference type="PROSITE" id="PS51096"/>
    </source>
</evidence>
<name>A0A1M6ML91_9FIRM</name>
<dbReference type="CDD" id="cd00006">
    <property type="entry name" value="PTS_IIA_man"/>
    <property type="match status" value="1"/>
</dbReference>
<comment type="subcellular location">
    <subcellularLocation>
        <location evidence="1">Cytoplasm</location>
    </subcellularLocation>
</comment>
<dbReference type="PROSITE" id="PS51096">
    <property type="entry name" value="PTS_EIIA_TYPE_4"/>
    <property type="match status" value="1"/>
</dbReference>
<keyword evidence="4" id="KW-0762">Sugar transport</keyword>
<evidence type="ECO:0000256" key="6">
    <source>
        <dbReference type="ARBA" id="ARBA00022683"/>
    </source>
</evidence>
<dbReference type="PANTHER" id="PTHR33799">
    <property type="entry name" value="PTS PERMEASE-RELATED-RELATED"/>
    <property type="match status" value="1"/>
</dbReference>
<protein>
    <submittedName>
        <fullName evidence="9">PTS system, mannose-specific IIA component</fullName>
    </submittedName>
</protein>
<dbReference type="SUPFAM" id="SSF53062">
    <property type="entry name" value="PTS system fructose IIA component-like"/>
    <property type="match status" value="1"/>
</dbReference>
<dbReference type="Proteomes" id="UP000322917">
    <property type="component" value="Unassembled WGS sequence"/>
</dbReference>
<dbReference type="PANTHER" id="PTHR33799:SF1">
    <property type="entry name" value="PTS SYSTEM MANNOSE-SPECIFIC EIIAB COMPONENT-RELATED"/>
    <property type="match status" value="1"/>
</dbReference>
<keyword evidence="7" id="KW-0418">Kinase</keyword>
<dbReference type="EMBL" id="FQZD01000042">
    <property type="protein sequence ID" value="SHJ84241.1"/>
    <property type="molecule type" value="Genomic_DNA"/>
</dbReference>
<evidence type="ECO:0000313" key="10">
    <source>
        <dbReference type="Proteomes" id="UP000322917"/>
    </source>
</evidence>
<dbReference type="InterPro" id="IPR036662">
    <property type="entry name" value="PTS_EIIA_man-typ_sf"/>
</dbReference>
<evidence type="ECO:0000256" key="3">
    <source>
        <dbReference type="ARBA" id="ARBA00022490"/>
    </source>
</evidence>
<dbReference type="GO" id="GO:0005737">
    <property type="term" value="C:cytoplasm"/>
    <property type="evidence" value="ECO:0007669"/>
    <property type="project" value="UniProtKB-SubCell"/>
</dbReference>
<dbReference type="InterPro" id="IPR004701">
    <property type="entry name" value="PTS_EIIA_man-typ"/>
</dbReference>
<dbReference type="RefSeq" id="WP_149736055.1">
    <property type="nucleotide sequence ID" value="NZ_FQZD01000042.1"/>
</dbReference>
<evidence type="ECO:0000256" key="2">
    <source>
        <dbReference type="ARBA" id="ARBA00022448"/>
    </source>
</evidence>
<keyword evidence="6" id="KW-0598">Phosphotransferase system</keyword>
<sequence length="145" mass="15959">MNSPKFRVVLVSHGEQSKGMLNTVQMLLGPQKNIAAHSLYPEQSVTNLTEKLQDEIEQHGSENIIFMSELMHGSPFNAVVSLTREHQIFHITGINLAMLMTALMMRDGENVTAQDICDAAIAAAEGSFADVGKILEDSTEEEEED</sequence>
<dbReference type="AlphaFoldDB" id="A0A1M6ML91"/>
<dbReference type="GO" id="GO:0016301">
    <property type="term" value="F:kinase activity"/>
    <property type="evidence" value="ECO:0007669"/>
    <property type="project" value="UniProtKB-KW"/>
</dbReference>
<proteinExistence type="predicted"/>
<dbReference type="Gene3D" id="3.40.50.510">
    <property type="entry name" value="Phosphotransferase system, mannose-type IIA component"/>
    <property type="match status" value="1"/>
</dbReference>
<evidence type="ECO:0000256" key="1">
    <source>
        <dbReference type="ARBA" id="ARBA00004496"/>
    </source>
</evidence>
<evidence type="ECO:0000313" key="9">
    <source>
        <dbReference type="EMBL" id="SHJ84241.1"/>
    </source>
</evidence>
<accession>A0A1M6ML91</accession>